<organism evidence="2 3">
    <name type="scientific">Flaviflagellibacter deserti</name>
    <dbReference type="NCBI Taxonomy" id="2267266"/>
    <lineage>
        <taxon>Bacteria</taxon>
        <taxon>Pseudomonadati</taxon>
        <taxon>Pseudomonadota</taxon>
        <taxon>Alphaproteobacteria</taxon>
        <taxon>Hyphomicrobiales</taxon>
        <taxon>Flaviflagellibacter</taxon>
    </lineage>
</organism>
<feature type="compositionally biased region" description="Basic and acidic residues" evidence="1">
    <location>
        <begin position="12"/>
        <end position="37"/>
    </location>
</feature>
<accession>A0ABV9YZV2</accession>
<gene>
    <name evidence="2" type="ORF">ACFPFW_04990</name>
</gene>
<feature type="region of interest" description="Disordered" evidence="1">
    <location>
        <begin position="1"/>
        <end position="37"/>
    </location>
</feature>
<dbReference type="RefSeq" id="WP_162799785.1">
    <property type="nucleotide sequence ID" value="NZ_JBHSJF010000005.1"/>
</dbReference>
<evidence type="ECO:0000313" key="3">
    <source>
        <dbReference type="Proteomes" id="UP001595796"/>
    </source>
</evidence>
<keyword evidence="3" id="KW-1185">Reference proteome</keyword>
<proteinExistence type="predicted"/>
<evidence type="ECO:0000256" key="1">
    <source>
        <dbReference type="SAM" id="MobiDB-lite"/>
    </source>
</evidence>
<sequence length="53" mass="5736">MTNRPPPIPPEQRGKAGPKDADVKGASIHDKVEQTDNKKVDHFCSLVGPAIFP</sequence>
<evidence type="ECO:0000313" key="2">
    <source>
        <dbReference type="EMBL" id="MFC5067367.1"/>
    </source>
</evidence>
<name>A0ABV9YZV2_9HYPH</name>
<protein>
    <submittedName>
        <fullName evidence="2">Uncharacterized protein</fullName>
    </submittedName>
</protein>
<reference evidence="3" key="1">
    <citation type="journal article" date="2019" name="Int. J. Syst. Evol. Microbiol.">
        <title>The Global Catalogue of Microorganisms (GCM) 10K type strain sequencing project: providing services to taxonomists for standard genome sequencing and annotation.</title>
        <authorList>
            <consortium name="The Broad Institute Genomics Platform"/>
            <consortium name="The Broad Institute Genome Sequencing Center for Infectious Disease"/>
            <person name="Wu L."/>
            <person name="Ma J."/>
        </authorList>
    </citation>
    <scope>NUCLEOTIDE SEQUENCE [LARGE SCALE GENOMIC DNA]</scope>
    <source>
        <strain evidence="3">CGMCC 1.16444</strain>
    </source>
</reference>
<dbReference type="Proteomes" id="UP001595796">
    <property type="component" value="Unassembled WGS sequence"/>
</dbReference>
<comment type="caution">
    <text evidence="2">The sequence shown here is derived from an EMBL/GenBank/DDBJ whole genome shotgun (WGS) entry which is preliminary data.</text>
</comment>
<feature type="compositionally biased region" description="Pro residues" evidence="1">
    <location>
        <begin position="1"/>
        <end position="10"/>
    </location>
</feature>
<dbReference type="EMBL" id="JBHSJF010000005">
    <property type="protein sequence ID" value="MFC5067367.1"/>
    <property type="molecule type" value="Genomic_DNA"/>
</dbReference>